<comment type="cofactor">
    <cofactor evidence="2">
        <name>Mn(2+)</name>
        <dbReference type="ChEBI" id="CHEBI:29035"/>
    </cofactor>
    <text evidence="2">For phosphodiesterase activity, probably binds 2 Mn(2+) per subunit.</text>
</comment>
<dbReference type="Pfam" id="PF24898">
    <property type="entry name" value="GGDEF_GdpP"/>
    <property type="match status" value="1"/>
</dbReference>
<dbReference type="EMBL" id="FNDZ01000003">
    <property type="protein sequence ID" value="SDI52696.1"/>
    <property type="molecule type" value="Genomic_DNA"/>
</dbReference>
<dbReference type="GO" id="GO:0106409">
    <property type="term" value="F:cyclic-di-AMP phosphodiesterase activity"/>
    <property type="evidence" value="ECO:0007669"/>
    <property type="project" value="RHEA"/>
</dbReference>
<comment type="subcellular location">
    <subcellularLocation>
        <location evidence="1">Cell membrane</location>
    </subcellularLocation>
</comment>
<organism evidence="6 7">
    <name type="scientific">Proteiniclasticum ruminis</name>
    <dbReference type="NCBI Taxonomy" id="398199"/>
    <lineage>
        <taxon>Bacteria</taxon>
        <taxon>Bacillati</taxon>
        <taxon>Bacillota</taxon>
        <taxon>Clostridia</taxon>
        <taxon>Eubacteriales</taxon>
        <taxon>Clostridiaceae</taxon>
        <taxon>Proteiniclasticum</taxon>
    </lineage>
</organism>
<dbReference type="EC" id="3.1.4.-" evidence="1"/>
<dbReference type="InterPro" id="IPR014528">
    <property type="entry name" value="GdpP/PdeA"/>
</dbReference>
<evidence type="ECO:0000313" key="7">
    <source>
        <dbReference type="Proteomes" id="UP000183255"/>
    </source>
</evidence>
<keyword evidence="1" id="KW-1003">Cell membrane</keyword>
<evidence type="ECO:0000256" key="1">
    <source>
        <dbReference type="PIRNR" id="PIRNR026583"/>
    </source>
</evidence>
<dbReference type="InterPro" id="IPR038763">
    <property type="entry name" value="DHH_sf"/>
</dbReference>
<dbReference type="Gene3D" id="3.10.310.30">
    <property type="match status" value="1"/>
</dbReference>
<dbReference type="Gene3D" id="3.90.1640.10">
    <property type="entry name" value="inorganic pyrophosphatase (n-terminal core)"/>
    <property type="match status" value="1"/>
</dbReference>
<evidence type="ECO:0000313" key="6">
    <source>
        <dbReference type="EMBL" id="SDI52696.1"/>
    </source>
</evidence>
<dbReference type="AlphaFoldDB" id="A0A1G8LAM3"/>
<dbReference type="PANTHER" id="PTHR47618:SF2">
    <property type="entry name" value="CYCLIC-DI-AMP PHOSPHODIESTERASE GDPP"/>
    <property type="match status" value="1"/>
</dbReference>
<evidence type="ECO:0000256" key="2">
    <source>
        <dbReference type="PIRSR" id="PIRSR026583-50"/>
    </source>
</evidence>
<dbReference type="RefSeq" id="WP_031575541.1">
    <property type="nucleotide sequence ID" value="NZ_FNDZ01000003.1"/>
</dbReference>
<dbReference type="InterPro" id="IPR051319">
    <property type="entry name" value="Oligoribo/pAp-PDE_c-di-AMP_PDE"/>
</dbReference>
<dbReference type="InterPro" id="IPR001667">
    <property type="entry name" value="DDH_dom"/>
</dbReference>
<feature type="domain" description="DDH" evidence="4">
    <location>
        <begin position="343"/>
        <end position="498"/>
    </location>
</feature>
<dbReference type="SUPFAM" id="SSF64182">
    <property type="entry name" value="DHH phosphoesterases"/>
    <property type="match status" value="1"/>
</dbReference>
<comment type="similarity">
    <text evidence="1">Belongs to the GdpP/PdeA phosphodiesterase family.</text>
</comment>
<gene>
    <name evidence="6" type="ORF">SAMN05421804_10327</name>
</gene>
<evidence type="ECO:0000259" key="4">
    <source>
        <dbReference type="Pfam" id="PF01368"/>
    </source>
</evidence>
<comment type="catalytic activity">
    <reaction evidence="1">
        <text>3',3'-c-di-AMP + H2O = 5'-O-phosphonoadenylyl-(3'-&gt;5')-adenosine + H(+)</text>
        <dbReference type="Rhea" id="RHEA:54420"/>
        <dbReference type="ChEBI" id="CHEBI:15377"/>
        <dbReference type="ChEBI" id="CHEBI:15378"/>
        <dbReference type="ChEBI" id="CHEBI:71500"/>
        <dbReference type="ChEBI" id="CHEBI:138171"/>
    </reaction>
</comment>
<feature type="binding site" evidence="2">
    <location>
        <position position="353"/>
    </location>
    <ligand>
        <name>Mn(2+)</name>
        <dbReference type="ChEBI" id="CHEBI:29035"/>
        <label>1</label>
    </ligand>
</feature>
<feature type="domain" description="DHHA1" evidence="5">
    <location>
        <begin position="556"/>
        <end position="645"/>
    </location>
</feature>
<name>A0A1G8LAM3_9CLOT</name>
<keyword evidence="1 3" id="KW-0472">Membrane</keyword>
<dbReference type="Gene3D" id="3.30.450.20">
    <property type="entry name" value="PAS domain"/>
    <property type="match status" value="1"/>
</dbReference>
<comment type="function">
    <text evidence="1">Has phosphodiesterase (PDE) activity against cyclic-di-AMP (c-di-AMP).</text>
</comment>
<dbReference type="Proteomes" id="UP000183255">
    <property type="component" value="Unassembled WGS sequence"/>
</dbReference>
<keyword evidence="3" id="KW-1133">Transmembrane helix</keyword>
<dbReference type="FunFam" id="3.90.1640.10:FF:000002">
    <property type="entry name" value="Cyclic-di-AMP phosphodiesterase"/>
    <property type="match status" value="1"/>
</dbReference>
<dbReference type="Pfam" id="PF02272">
    <property type="entry name" value="DHHA1"/>
    <property type="match status" value="1"/>
</dbReference>
<accession>A0A1G8LAM3</accession>
<feature type="binding site" evidence="2">
    <location>
        <position position="355"/>
    </location>
    <ligand>
        <name>Mn(2+)</name>
        <dbReference type="ChEBI" id="CHEBI:29035"/>
        <label>2</label>
    </ligand>
</feature>
<feature type="binding site" evidence="2">
    <location>
        <position position="422"/>
    </location>
    <ligand>
        <name>Mn(2+)</name>
        <dbReference type="ChEBI" id="CHEBI:29035"/>
        <label>1</label>
    </ligand>
</feature>
<keyword evidence="2" id="KW-0479">Metal-binding</keyword>
<feature type="binding site" evidence="2">
    <location>
        <position position="446"/>
    </location>
    <ligand>
        <name>Mn(2+)</name>
        <dbReference type="ChEBI" id="CHEBI:29035"/>
        <label>2</label>
    </ligand>
</feature>
<dbReference type="PIRSF" id="PIRSF026583">
    <property type="entry name" value="YybT"/>
    <property type="match status" value="1"/>
</dbReference>
<reference evidence="6 7" key="1">
    <citation type="submission" date="2016-10" db="EMBL/GenBank/DDBJ databases">
        <authorList>
            <person name="de Groot N.N."/>
        </authorList>
    </citation>
    <scope>NUCLEOTIDE SEQUENCE [LARGE SCALE GENOMIC DNA]</scope>
    <source>
        <strain evidence="6 7">CGMCC 1.5058</strain>
    </source>
</reference>
<keyword evidence="2" id="KW-0464">Manganese</keyword>
<dbReference type="GO" id="GO:0046872">
    <property type="term" value="F:metal ion binding"/>
    <property type="evidence" value="ECO:0007669"/>
    <property type="project" value="UniProtKB-KW"/>
</dbReference>
<dbReference type="GO" id="GO:0003676">
    <property type="term" value="F:nucleic acid binding"/>
    <property type="evidence" value="ECO:0007669"/>
    <property type="project" value="UniProtKB-UniRule"/>
</dbReference>
<feature type="binding site" evidence="2">
    <location>
        <position position="501"/>
    </location>
    <ligand>
        <name>Mn(2+)</name>
        <dbReference type="ChEBI" id="CHEBI:29035"/>
        <label>2</label>
    </ligand>
</feature>
<feature type="binding site" evidence="2">
    <location>
        <position position="349"/>
    </location>
    <ligand>
        <name>Mn(2+)</name>
        <dbReference type="ChEBI" id="CHEBI:29035"/>
        <label>1</label>
    </ligand>
</feature>
<dbReference type="InterPro" id="IPR003156">
    <property type="entry name" value="DHHA1_dom"/>
</dbReference>
<dbReference type="GO" id="GO:0016787">
    <property type="term" value="F:hydrolase activity"/>
    <property type="evidence" value="ECO:0007669"/>
    <property type="project" value="UniProtKB-UniRule"/>
</dbReference>
<dbReference type="PANTHER" id="PTHR47618">
    <property type="entry name" value="BIFUNCTIONAL OLIGORIBONUCLEASE AND PAP PHOSPHATASE NRNA"/>
    <property type="match status" value="1"/>
</dbReference>
<dbReference type="Pfam" id="PF01368">
    <property type="entry name" value="DHH"/>
    <property type="match status" value="1"/>
</dbReference>
<dbReference type="GO" id="GO:0005886">
    <property type="term" value="C:plasma membrane"/>
    <property type="evidence" value="ECO:0007669"/>
    <property type="project" value="UniProtKB-SubCell"/>
</dbReference>
<protein>
    <recommendedName>
        <fullName evidence="1">Cyclic-di-AMP phosphodiesterase</fullName>
        <ecNumber evidence="1">3.1.4.-</ecNumber>
    </recommendedName>
</protein>
<evidence type="ECO:0000256" key="3">
    <source>
        <dbReference type="SAM" id="Phobius"/>
    </source>
</evidence>
<keyword evidence="1" id="KW-0378">Hydrolase</keyword>
<feature type="binding site" evidence="2">
    <location>
        <position position="422"/>
    </location>
    <ligand>
        <name>Mn(2+)</name>
        <dbReference type="ChEBI" id="CHEBI:29035"/>
        <label>2</label>
    </ligand>
</feature>
<sequence>MKKYYEYRKSDYIYNLLIILSIVLLYFAGQWLFATGLLLAFAIALFYFNSLYTYKKKRWERFVVNILTKMSNTVTAALEKSSIPIVLVRESGEIIWYNKETLELFKEKHHNFRLEEITPDYKSAILGVSESNELEIKVHEKDYQVLVIPVKHQESEFEENLRIVVFHDISMVKEAEAKITSVLSIEVDNYSDLLNSVDSEKKPFLLAEIENYIYSYGHELKAMVRKYESNKFMMVVPEYYIHEQIRKKFPVLDHIKSIHQGNSIEPTLSIGIGKGGRNPEENQSLSKAAKELALGRGGDQVVIKTPTNLSFYGGSSKEIEKKSRVRSRVVAHALEEIIKDSHRVYIMGHRNPDMDCFGSAVGIKVIARGLGKKAVIINEEPYLNIRPIYDKFIELSEYKEDIISLERAKAKVKREDTLIIVDVHARNHVLSNDIISMFDKVVIIDHHRRTPDQITGAVLSFIETYASSTSELVTELIQYIFDKPEMSVLEAEALFAGIRVDTKSFNFKTGVRTFEAASFLKRQGARTQEVREMFAQDLESYNKRAEIIRNAVIIDKMAIATVDDSEDPVLSAQAADELANFKDIHAAFVLTRQDNDIIINGRSLKELNVQLILEELGGGGHMTMAGAKIKDSTLEEAFEMLMEAITKHRKEESNI</sequence>
<proteinExistence type="inferred from homology"/>
<evidence type="ECO:0000259" key="5">
    <source>
        <dbReference type="Pfam" id="PF02272"/>
    </source>
</evidence>
<feature type="transmembrane region" description="Helical" evidence="3">
    <location>
        <begin position="12"/>
        <end position="28"/>
    </location>
</feature>
<keyword evidence="3" id="KW-0812">Transmembrane</keyword>